<dbReference type="GeneID" id="105273916"/>
<dbReference type="InterPro" id="IPR052566">
    <property type="entry name" value="Non-lysos_glucosylceramidase"/>
</dbReference>
<gene>
    <name evidence="5" type="primary">LOC105273916</name>
</gene>
<keyword evidence="1" id="KW-0472">Membrane</keyword>
<dbReference type="Proteomes" id="UP000694866">
    <property type="component" value="Unplaced"/>
</dbReference>
<evidence type="ECO:0000313" key="4">
    <source>
        <dbReference type="Proteomes" id="UP000694866"/>
    </source>
</evidence>
<comment type="catalytic activity">
    <reaction evidence="1">
        <text>a beta-D-glucosyl-(1&lt;-&gt;1')-N-acylsphing-4-enine + H2O = an N-acylsphing-4-enine + D-glucose</text>
        <dbReference type="Rhea" id="RHEA:13269"/>
        <dbReference type="ChEBI" id="CHEBI:4167"/>
        <dbReference type="ChEBI" id="CHEBI:15377"/>
        <dbReference type="ChEBI" id="CHEBI:22801"/>
        <dbReference type="ChEBI" id="CHEBI:52639"/>
        <dbReference type="EC" id="3.2.1.45"/>
    </reaction>
</comment>
<dbReference type="Pfam" id="PF04685">
    <property type="entry name" value="DUF608"/>
    <property type="match status" value="1"/>
</dbReference>
<dbReference type="RefSeq" id="XP_011314940.1">
    <property type="nucleotide sequence ID" value="XM_011316638.1"/>
</dbReference>
<organism evidence="4 5">
    <name type="scientific">Fopius arisanus</name>
    <dbReference type="NCBI Taxonomy" id="64838"/>
    <lineage>
        <taxon>Eukaryota</taxon>
        <taxon>Metazoa</taxon>
        <taxon>Ecdysozoa</taxon>
        <taxon>Arthropoda</taxon>
        <taxon>Hexapoda</taxon>
        <taxon>Insecta</taxon>
        <taxon>Pterygota</taxon>
        <taxon>Neoptera</taxon>
        <taxon>Endopterygota</taxon>
        <taxon>Hymenoptera</taxon>
        <taxon>Apocrita</taxon>
        <taxon>Ichneumonoidea</taxon>
        <taxon>Braconidae</taxon>
        <taxon>Opiinae</taxon>
        <taxon>Fopius</taxon>
    </lineage>
</organism>
<dbReference type="Gene3D" id="1.50.10.10">
    <property type="match status" value="1"/>
</dbReference>
<dbReference type="GO" id="GO:0006680">
    <property type="term" value="P:glucosylceramide catabolic process"/>
    <property type="evidence" value="ECO:0007669"/>
    <property type="project" value="InterPro"/>
</dbReference>
<feature type="domain" description="Glycosyl-hydrolase family 116 catalytic region" evidence="2">
    <location>
        <begin position="441"/>
        <end position="803"/>
    </location>
</feature>
<dbReference type="PANTHER" id="PTHR12654">
    <property type="entry name" value="BILE ACID BETA-GLUCOSIDASE-RELATED"/>
    <property type="match status" value="1"/>
</dbReference>
<dbReference type="Pfam" id="PF12215">
    <property type="entry name" value="Glyco_hydr_116N"/>
    <property type="match status" value="1"/>
</dbReference>
<feature type="domain" description="Glycosyl-hydrolase family 116 N-terminal" evidence="3">
    <location>
        <begin position="82"/>
        <end position="383"/>
    </location>
</feature>
<dbReference type="PIRSF" id="PIRSF028944">
    <property type="entry name" value="Beta_gluc_GBA2"/>
    <property type="match status" value="1"/>
</dbReference>
<evidence type="ECO:0000256" key="1">
    <source>
        <dbReference type="PIRNR" id="PIRNR028944"/>
    </source>
</evidence>
<dbReference type="SUPFAM" id="SSF48208">
    <property type="entry name" value="Six-hairpin glycosidases"/>
    <property type="match status" value="1"/>
</dbReference>
<keyword evidence="1" id="KW-0326">Glycosidase</keyword>
<accession>A0A9R1TTF7</accession>
<dbReference type="OrthoDB" id="730489at2759"/>
<comment type="function">
    <text evidence="1">Non-lysosomal glucosylceramidase that catalyzes the hydrolysis of glucosylceramide (GlcCer) to free glucose and ceramide.</text>
</comment>
<dbReference type="InterPro" id="IPR012341">
    <property type="entry name" value="6hp_glycosidase-like_sf"/>
</dbReference>
<sequence length="816" mass="94700">MNDSEQEETVAQKKVPKYGFKVRLDHKYPEKWTQGARPRLRQLPPLIPLGIRYLFYYAQIRREDRLPLMDYINVKHGQQIYGAPIGGIGTGTIGRGFKGEFCRYSLVPGIYRYETVMANQFILTIRDIQGNTIYHQVLSPYPKPKYLSSWKWGFDGSRANYTALYPRSWTEFSIDEPKVRLICRQISPVIPHNYRDSSLPCAVFVWEVINESDRDLDISVTFTFQSGIGGKVMSGEKWNECFEYKNTSGVMIHQKLKGMPCTYAIGSRARENVGISRTLEFDPLGDGIEFWESLGRTGKLEAEPRRESPRRLKDIACGVCASIRVKADEMQELEFSIVWDMPKIQFAGKAQEYSRYYTKYFNNMDGTVAPEICDDALNTYRKWETKIYSWQKIILQDNDLPEWYKSALFNELYYVADGGSIWLRIDESENLKCLDIRREYGRFAYLEGHEYRMYNTYDVHFYAAFALAQLWPHLQASIQYEIRDTIQMEDNRERSSLYDGSRHLRKLKGFVPHDVGDPEEEPFQMINAYPIHDVSAWKDLNPKFVLSCYRDYCLFGDIQYLQDFWPSIKKTLDLCLVWDRDKDGLIENSGFPDQTYDSWVMTGPSSYCGSLWLASLRCAVQIGKLVGDNENAAKYSQVLENGKFAFQEKLWNGAYYNFDSSKSDHRKAIMSDQLCGQWYLRACGFEHDVFPEEHVNSALRTIFANNVLKYKNGKQGAVNGFLPTGSIDYMTIMSEEMWVGVTYGLAALMIHQGMVDEGFCTAEGVYRTVYENIGMGFETPEALYENNYYRAIGYMRPLAIWAIQHAWNMRKRVNEN</sequence>
<dbReference type="InterPro" id="IPR024462">
    <property type="entry name" value="GH116_N"/>
</dbReference>
<dbReference type="GO" id="GO:0016020">
    <property type="term" value="C:membrane"/>
    <property type="evidence" value="ECO:0007669"/>
    <property type="project" value="InterPro"/>
</dbReference>
<evidence type="ECO:0000313" key="5">
    <source>
        <dbReference type="RefSeq" id="XP_011314940.1"/>
    </source>
</evidence>
<dbReference type="InterPro" id="IPR008928">
    <property type="entry name" value="6-hairpin_glycosidase_sf"/>
</dbReference>
<dbReference type="InterPro" id="IPR006775">
    <property type="entry name" value="GH116_catalytic"/>
</dbReference>
<dbReference type="InterPro" id="IPR014551">
    <property type="entry name" value="B_Glucosidase_GBA2-typ"/>
</dbReference>
<dbReference type="GO" id="GO:0005975">
    <property type="term" value="P:carbohydrate metabolic process"/>
    <property type="evidence" value="ECO:0007669"/>
    <property type="project" value="InterPro"/>
</dbReference>
<dbReference type="KEGG" id="fas:105273916"/>
<name>A0A9R1TTF7_9HYME</name>
<dbReference type="PANTHER" id="PTHR12654:SF0">
    <property type="entry name" value="NON-LYSOSOMAL GLUCOSYLCERAMIDASE"/>
    <property type="match status" value="1"/>
</dbReference>
<proteinExistence type="inferred from homology"/>
<dbReference type="GO" id="GO:0008422">
    <property type="term" value="F:beta-glucosidase activity"/>
    <property type="evidence" value="ECO:0007669"/>
    <property type="project" value="TreeGrafter"/>
</dbReference>
<comment type="similarity">
    <text evidence="1">Belongs to the non-lysosomal glucosylceramidase family.</text>
</comment>
<protein>
    <recommendedName>
        <fullName evidence="1">Non-lysosomal glucosylceramidase</fullName>
        <shortName evidence="1">NLGase</shortName>
        <ecNumber evidence="1">3.2.1.45</ecNumber>
    </recommendedName>
</protein>
<dbReference type="GO" id="GO:0004348">
    <property type="term" value="F:glucosylceramidase activity"/>
    <property type="evidence" value="ECO:0007669"/>
    <property type="project" value="UniProtKB-EC"/>
</dbReference>
<keyword evidence="1" id="KW-0378">Hydrolase</keyword>
<keyword evidence="1" id="KW-0443">Lipid metabolism</keyword>
<reference evidence="5" key="1">
    <citation type="submission" date="2025-08" db="UniProtKB">
        <authorList>
            <consortium name="RefSeq"/>
        </authorList>
    </citation>
    <scope>IDENTIFICATION</scope>
    <source>
        <strain evidence="5">USDA-PBARC FA_bdor</strain>
        <tissue evidence="5">Whole organism</tissue>
    </source>
</reference>
<evidence type="ECO:0000259" key="3">
    <source>
        <dbReference type="Pfam" id="PF12215"/>
    </source>
</evidence>
<dbReference type="EC" id="3.2.1.45" evidence="1"/>
<keyword evidence="4" id="KW-1185">Reference proteome</keyword>
<dbReference type="AlphaFoldDB" id="A0A9R1TTF7"/>
<evidence type="ECO:0000259" key="2">
    <source>
        <dbReference type="Pfam" id="PF04685"/>
    </source>
</evidence>